<dbReference type="RefSeq" id="WP_345420774.1">
    <property type="nucleotide sequence ID" value="NZ_BAABGT010000056.1"/>
</dbReference>
<evidence type="ECO:0000259" key="3">
    <source>
        <dbReference type="Pfam" id="PF08044"/>
    </source>
</evidence>
<evidence type="ECO:0000256" key="1">
    <source>
        <dbReference type="SAM" id="MobiDB-lite"/>
    </source>
</evidence>
<dbReference type="InterPro" id="IPR012551">
    <property type="entry name" value="DUF1707_SHOCT-like"/>
</dbReference>
<organism evidence="4 5">
    <name type="scientific">Pseudonocardia xishanensis</name>
    <dbReference type="NCBI Taxonomy" id="630995"/>
    <lineage>
        <taxon>Bacteria</taxon>
        <taxon>Bacillati</taxon>
        <taxon>Actinomycetota</taxon>
        <taxon>Actinomycetes</taxon>
        <taxon>Pseudonocardiales</taxon>
        <taxon>Pseudonocardiaceae</taxon>
        <taxon>Pseudonocardia</taxon>
    </lineage>
</organism>
<evidence type="ECO:0000313" key="4">
    <source>
        <dbReference type="EMBL" id="GAA4550453.1"/>
    </source>
</evidence>
<dbReference type="Pfam" id="PF08044">
    <property type="entry name" value="DUF1707"/>
    <property type="match status" value="1"/>
</dbReference>
<feature type="domain" description="DUF1707" evidence="3">
    <location>
        <begin position="17"/>
        <end position="66"/>
    </location>
</feature>
<name>A0ABP8RWV4_9PSEU</name>
<gene>
    <name evidence="4" type="ORF">GCM10023175_40660</name>
</gene>
<dbReference type="Proteomes" id="UP001501598">
    <property type="component" value="Unassembled WGS sequence"/>
</dbReference>
<comment type="caution">
    <text evidence="4">The sequence shown here is derived from an EMBL/GenBank/DDBJ whole genome shotgun (WGS) entry which is preliminary data.</text>
</comment>
<evidence type="ECO:0000256" key="2">
    <source>
        <dbReference type="SAM" id="Phobius"/>
    </source>
</evidence>
<sequence>MAVSEFPAGSRRRRADATDDDRAQTVAALGAAVDDGLLGLDEAGRRVVAVYRTTTVAGLAALLADLAPERADVGGGPQPPPDDRAQYGWAVARIVVCALVSLILIVLVLRGLAPTVLP</sequence>
<protein>
    <recommendedName>
        <fullName evidence="3">DUF1707 domain-containing protein</fullName>
    </recommendedName>
</protein>
<dbReference type="EMBL" id="BAABGT010000056">
    <property type="protein sequence ID" value="GAA4550453.1"/>
    <property type="molecule type" value="Genomic_DNA"/>
</dbReference>
<keyword evidence="2" id="KW-0472">Membrane</keyword>
<feature type="transmembrane region" description="Helical" evidence="2">
    <location>
        <begin position="87"/>
        <end position="109"/>
    </location>
</feature>
<evidence type="ECO:0000313" key="5">
    <source>
        <dbReference type="Proteomes" id="UP001501598"/>
    </source>
</evidence>
<keyword evidence="5" id="KW-1185">Reference proteome</keyword>
<keyword evidence="2" id="KW-0812">Transmembrane</keyword>
<keyword evidence="2" id="KW-1133">Transmembrane helix</keyword>
<accession>A0ABP8RWV4</accession>
<proteinExistence type="predicted"/>
<reference evidence="5" key="1">
    <citation type="journal article" date="2019" name="Int. J. Syst. Evol. Microbiol.">
        <title>The Global Catalogue of Microorganisms (GCM) 10K type strain sequencing project: providing services to taxonomists for standard genome sequencing and annotation.</title>
        <authorList>
            <consortium name="The Broad Institute Genomics Platform"/>
            <consortium name="The Broad Institute Genome Sequencing Center for Infectious Disease"/>
            <person name="Wu L."/>
            <person name="Ma J."/>
        </authorList>
    </citation>
    <scope>NUCLEOTIDE SEQUENCE [LARGE SCALE GENOMIC DNA]</scope>
    <source>
        <strain evidence="5">JCM 17906</strain>
    </source>
</reference>
<feature type="region of interest" description="Disordered" evidence="1">
    <location>
        <begin position="1"/>
        <end position="20"/>
    </location>
</feature>